<evidence type="ECO:0000313" key="2">
    <source>
        <dbReference type="EMBL" id="HIS36520.1"/>
    </source>
</evidence>
<feature type="domain" description="HNH" evidence="1">
    <location>
        <begin position="226"/>
        <end position="281"/>
    </location>
</feature>
<dbReference type="GO" id="GO:0004519">
    <property type="term" value="F:endonuclease activity"/>
    <property type="evidence" value="ECO:0007669"/>
    <property type="project" value="UniProtKB-KW"/>
</dbReference>
<keyword evidence="2" id="KW-0255">Endonuclease</keyword>
<protein>
    <submittedName>
        <fullName evidence="2">HNH endonuclease</fullName>
    </submittedName>
</protein>
<name>A0A9D1EZ30_9BACT</name>
<comment type="caution">
    <text evidence="2">The sequence shown here is derived from an EMBL/GenBank/DDBJ whole genome shotgun (WGS) entry which is preliminary data.</text>
</comment>
<keyword evidence="2" id="KW-0378">Hydrolase</keyword>
<dbReference type="Pfam" id="PF01844">
    <property type="entry name" value="HNH"/>
    <property type="match status" value="1"/>
</dbReference>
<accession>A0A9D1EZ30</accession>
<dbReference type="Gene3D" id="1.10.30.50">
    <property type="match status" value="1"/>
</dbReference>
<proteinExistence type="predicted"/>
<dbReference type="GO" id="GO:0008270">
    <property type="term" value="F:zinc ion binding"/>
    <property type="evidence" value="ECO:0007669"/>
    <property type="project" value="InterPro"/>
</dbReference>
<dbReference type="InterPro" id="IPR003615">
    <property type="entry name" value="HNH_nuc"/>
</dbReference>
<reference evidence="2" key="1">
    <citation type="submission" date="2020-10" db="EMBL/GenBank/DDBJ databases">
        <authorList>
            <person name="Gilroy R."/>
        </authorList>
    </citation>
    <scope>NUCLEOTIDE SEQUENCE</scope>
    <source>
        <strain evidence="2">6276</strain>
    </source>
</reference>
<dbReference type="Proteomes" id="UP000823928">
    <property type="component" value="Unassembled WGS sequence"/>
</dbReference>
<dbReference type="InterPro" id="IPR002711">
    <property type="entry name" value="HNH"/>
</dbReference>
<dbReference type="GO" id="GO:0003676">
    <property type="term" value="F:nucleic acid binding"/>
    <property type="evidence" value="ECO:0007669"/>
    <property type="project" value="InterPro"/>
</dbReference>
<organism evidence="2 3">
    <name type="scientific">Candidatus Scatousia excrementigallinarum</name>
    <dbReference type="NCBI Taxonomy" id="2840935"/>
    <lineage>
        <taxon>Bacteria</taxon>
        <taxon>Candidatus Scatousia</taxon>
    </lineage>
</organism>
<keyword evidence="2" id="KW-0540">Nuclease</keyword>
<dbReference type="EMBL" id="DVIU01000154">
    <property type="protein sequence ID" value="HIS36520.1"/>
    <property type="molecule type" value="Genomic_DNA"/>
</dbReference>
<evidence type="ECO:0000259" key="1">
    <source>
        <dbReference type="Pfam" id="PF01844"/>
    </source>
</evidence>
<dbReference type="AlphaFoldDB" id="A0A9D1EZ30"/>
<dbReference type="CDD" id="cd00085">
    <property type="entry name" value="HNHc"/>
    <property type="match status" value="1"/>
</dbReference>
<gene>
    <name evidence="2" type="ORF">IAC10_07815</name>
</gene>
<reference evidence="2" key="2">
    <citation type="journal article" date="2021" name="PeerJ">
        <title>Extensive microbial diversity within the chicken gut microbiome revealed by metagenomics and culture.</title>
        <authorList>
            <person name="Gilroy R."/>
            <person name="Ravi A."/>
            <person name="Getino M."/>
            <person name="Pursley I."/>
            <person name="Horton D.L."/>
            <person name="Alikhan N.F."/>
            <person name="Baker D."/>
            <person name="Gharbi K."/>
            <person name="Hall N."/>
            <person name="Watson M."/>
            <person name="Adriaenssens E.M."/>
            <person name="Foster-Nyarko E."/>
            <person name="Jarju S."/>
            <person name="Secka A."/>
            <person name="Antonio M."/>
            <person name="Oren A."/>
            <person name="Chaudhuri R.R."/>
            <person name="La Ragione R."/>
            <person name="Hildebrand F."/>
            <person name="Pallen M.J."/>
        </authorList>
    </citation>
    <scope>NUCLEOTIDE SEQUENCE</scope>
    <source>
        <strain evidence="2">6276</strain>
    </source>
</reference>
<evidence type="ECO:0000313" key="3">
    <source>
        <dbReference type="Proteomes" id="UP000823928"/>
    </source>
</evidence>
<sequence length="300" mass="34610">MTQVEFVPRVLFCNIAWMENYCGVNGDKIEGNLRYIQQYHTGGEVNNFNPRKDGKVYGFVAPRKRADKPYTIRVENIASDYEKDKIDEVLVIFCARRPKHSCLIVGWYEHATVYRELQGDSPNQYNIVTNCNNVTLVPVSDRKISVPSSKSNFRYGFGQAPIWYAKEPNAQGFVQRVLDYVYSYPYGNYYEDEILTEGGRKQVFVNLYERNAQARAKCIEHYGAKCWVCGFEATDIYGADYTDAIEVHHVLPVSSRNGNYKLNPIDDLKPVCPNCHMILHKKVRGEAISIDDLRKKFRKN</sequence>